<gene>
    <name evidence="2" type="ORF">FNAPI_970</name>
</gene>
<name>A0A8H5NJS6_9HYPO</name>
<feature type="compositionally biased region" description="Pro residues" evidence="1">
    <location>
        <begin position="271"/>
        <end position="280"/>
    </location>
</feature>
<comment type="caution">
    <text evidence="2">The sequence shown here is derived from an EMBL/GenBank/DDBJ whole genome shotgun (WGS) entry which is preliminary data.</text>
</comment>
<accession>A0A8H5NJS6</accession>
<evidence type="ECO:0000313" key="2">
    <source>
        <dbReference type="EMBL" id="KAF5566800.1"/>
    </source>
</evidence>
<proteinExistence type="predicted"/>
<dbReference type="Gene3D" id="3.40.50.1000">
    <property type="entry name" value="HAD superfamily/HAD-like"/>
    <property type="match status" value="1"/>
</dbReference>
<dbReference type="AlphaFoldDB" id="A0A8H5NJS6"/>
<feature type="compositionally biased region" description="Basic and acidic residues" evidence="1">
    <location>
        <begin position="341"/>
        <end position="365"/>
    </location>
</feature>
<organism evidence="2 3">
    <name type="scientific">Fusarium napiforme</name>
    <dbReference type="NCBI Taxonomy" id="42672"/>
    <lineage>
        <taxon>Eukaryota</taxon>
        <taxon>Fungi</taxon>
        <taxon>Dikarya</taxon>
        <taxon>Ascomycota</taxon>
        <taxon>Pezizomycotina</taxon>
        <taxon>Sordariomycetes</taxon>
        <taxon>Hypocreomycetidae</taxon>
        <taxon>Hypocreales</taxon>
        <taxon>Nectriaceae</taxon>
        <taxon>Fusarium</taxon>
        <taxon>Fusarium fujikuroi species complex</taxon>
    </lineage>
</organism>
<protein>
    <submittedName>
        <fullName evidence="2">Uncharacterized protein</fullName>
    </submittedName>
</protein>
<dbReference type="EMBL" id="JAAOAO010000036">
    <property type="protein sequence ID" value="KAF5566800.1"/>
    <property type="molecule type" value="Genomic_DNA"/>
</dbReference>
<feature type="compositionally biased region" description="Basic and acidic residues" evidence="1">
    <location>
        <begin position="603"/>
        <end position="615"/>
    </location>
</feature>
<feature type="region of interest" description="Disordered" evidence="1">
    <location>
        <begin position="592"/>
        <end position="615"/>
    </location>
</feature>
<reference evidence="2 3" key="1">
    <citation type="submission" date="2020-05" db="EMBL/GenBank/DDBJ databases">
        <title>Identification and distribution of gene clusters putatively required for synthesis of sphingolipid metabolism inhibitors in phylogenetically diverse species of the filamentous fungus Fusarium.</title>
        <authorList>
            <person name="Kim H.-S."/>
            <person name="Busman M."/>
            <person name="Brown D.W."/>
            <person name="Divon H."/>
            <person name="Uhlig S."/>
            <person name="Proctor R.H."/>
        </authorList>
    </citation>
    <scope>NUCLEOTIDE SEQUENCE [LARGE SCALE GENOMIC DNA]</scope>
    <source>
        <strain evidence="2 3">NRRL 25196</strain>
    </source>
</reference>
<dbReference type="Gene3D" id="1.10.150.520">
    <property type="match status" value="1"/>
</dbReference>
<dbReference type="SUPFAM" id="SSF56784">
    <property type="entry name" value="HAD-like"/>
    <property type="match status" value="1"/>
</dbReference>
<feature type="compositionally biased region" description="Polar residues" evidence="1">
    <location>
        <begin position="418"/>
        <end position="453"/>
    </location>
</feature>
<dbReference type="Pfam" id="PF13242">
    <property type="entry name" value="Hydrolase_like"/>
    <property type="match status" value="1"/>
</dbReference>
<feature type="compositionally biased region" description="Polar residues" evidence="1">
    <location>
        <begin position="686"/>
        <end position="702"/>
    </location>
</feature>
<sequence length="733" mass="80628">MSTDKESPPQPQPPDELDRDLRGGKTIFFTLDTLFDRDFATERGLIRCKQLIPKLRGKPMDELKRAYHHAMAAAYLNHIHSQIPRVGSQRPVDKVEMMFRELNLNPPSGDDKSLIGKEFGAEFRRNRSEVLGASQTLAQLKNLDYAIVVADDDLEWNAVEDLNFWQYVDANIITKDPVMRKPDLRVFKNALDACGVPPKNAVIVGCSIKKDISGILNAGAEPILYMPNHKSMEMDVQGTRVLVVRTMAELLSEIRRRPENRYLATAQRHQLPPPPHPPAPHASQVQGHSNDQNGGSSSQDHYQGSSQSQRPASDPKPIDDRHATQSQEKVPLSRILSQPRSSDETPRRHRLPDRGDPPKYYERTVRPVPTLSCTPAKRPYEARSECGYAPASSYHEQGYPDHDPARGHQNPAARPNAGPSTQTSSTDMPQLTEQLMGTNGDDSGKSSTRSGQPTARIGISQVLRMTDMDMGLREIGTLHMVDIQLYLHLEVGTNHPSQVTPPIGNAVGESGMGMGMRLRETGTLHEAAMPLEVQPRIRPPIPARPGIRASTSLLILDTSARPLADPTRPKMHIRLRAIERSYEIHSARRFSGIGESPVGRGYPRREEQRVQSHHGEVVDLASSTINAAPSLQAPLSTAQDLGILGDPSRQPSHGDSNSPPERLSIPRPQAHEQHKAGSSSHDEGLTTETGSSPDTLTAQSLSPETAGPDDAAAEPPPHEPSFIANKCRRSTGD</sequence>
<feature type="region of interest" description="Disordered" evidence="1">
    <location>
        <begin position="641"/>
        <end position="733"/>
    </location>
</feature>
<feature type="compositionally biased region" description="Polar residues" evidence="1">
    <location>
        <begin position="283"/>
        <end position="311"/>
    </location>
</feature>
<feature type="region of interest" description="Disordered" evidence="1">
    <location>
        <begin position="268"/>
        <end position="454"/>
    </location>
</feature>
<keyword evidence="3" id="KW-1185">Reference proteome</keyword>
<feature type="compositionally biased region" description="Polar residues" evidence="1">
    <location>
        <begin position="649"/>
        <end position="659"/>
    </location>
</feature>
<evidence type="ECO:0000313" key="3">
    <source>
        <dbReference type="Proteomes" id="UP000574317"/>
    </source>
</evidence>
<dbReference type="Proteomes" id="UP000574317">
    <property type="component" value="Unassembled WGS sequence"/>
</dbReference>
<dbReference type="InterPro" id="IPR036412">
    <property type="entry name" value="HAD-like_sf"/>
</dbReference>
<evidence type="ECO:0000256" key="1">
    <source>
        <dbReference type="SAM" id="MobiDB-lite"/>
    </source>
</evidence>
<feature type="region of interest" description="Disordered" evidence="1">
    <location>
        <begin position="1"/>
        <end position="22"/>
    </location>
</feature>
<feature type="compositionally biased region" description="Basic and acidic residues" evidence="1">
    <location>
        <begin position="669"/>
        <end position="684"/>
    </location>
</feature>
<dbReference type="InterPro" id="IPR023214">
    <property type="entry name" value="HAD_sf"/>
</dbReference>